<name>A0AAV1HPN2_9CHLO</name>
<keyword evidence="2" id="KW-1185">Reference proteome</keyword>
<protein>
    <submittedName>
        <fullName evidence="1">Uncharacterized protein</fullName>
    </submittedName>
</protein>
<accession>A0AAV1HPN2</accession>
<dbReference type="Proteomes" id="UP001314263">
    <property type="component" value="Unassembled WGS sequence"/>
</dbReference>
<sequence length="404" mass="46097">MKRSHAPSLLARIPFLHRPAYSIPVSSKSSQLTQGDYISLAAKVAVFLLICTNLVQVLLLFTQPKGPCREDAQPIAPQAVSIEQEEGWYAPEQLMGPLSPVVLASIGASMPFQDRHFAVFIIYSWNFPLFWSSLQSYMAAGWGKRVVVLDNSANKRVLRDPLVNQMVGEVIPTRVQLTFSQCQNFIAEISLERNYTYFFWGHSDVALLASTPEKGFAEEVLECMDAIDEQQPDWGITFFEYDWFSATRQAVAREFRYDTFITVYMSDCDYYPRVRQKYGTVNAGSVCKATPRVYDMKEYMDLPLGDHAKTEDALKGIDINEGNRNTWKHKEWSLGEQIGWEIWELTTSQYFRYKWGLAEGKLSHSCKIEVEHENGSTVLKQQPFETLDEVYTPVPFVSGHQSAE</sequence>
<proteinExistence type="predicted"/>
<gene>
    <name evidence="1" type="ORF">CVIRNUC_000132</name>
</gene>
<comment type="caution">
    <text evidence="1">The sequence shown here is derived from an EMBL/GenBank/DDBJ whole genome shotgun (WGS) entry which is preliminary data.</text>
</comment>
<organism evidence="1 2">
    <name type="scientific">Coccomyxa viridis</name>
    <dbReference type="NCBI Taxonomy" id="1274662"/>
    <lineage>
        <taxon>Eukaryota</taxon>
        <taxon>Viridiplantae</taxon>
        <taxon>Chlorophyta</taxon>
        <taxon>core chlorophytes</taxon>
        <taxon>Trebouxiophyceae</taxon>
        <taxon>Trebouxiophyceae incertae sedis</taxon>
        <taxon>Coccomyxaceae</taxon>
        <taxon>Coccomyxa</taxon>
    </lineage>
</organism>
<dbReference type="EMBL" id="CAUYUE010000001">
    <property type="protein sequence ID" value="CAK0732444.1"/>
    <property type="molecule type" value="Genomic_DNA"/>
</dbReference>
<evidence type="ECO:0000313" key="1">
    <source>
        <dbReference type="EMBL" id="CAK0732444.1"/>
    </source>
</evidence>
<reference evidence="1 2" key="1">
    <citation type="submission" date="2023-10" db="EMBL/GenBank/DDBJ databases">
        <authorList>
            <person name="Maclean D."/>
            <person name="Macfadyen A."/>
        </authorList>
    </citation>
    <scope>NUCLEOTIDE SEQUENCE [LARGE SCALE GENOMIC DNA]</scope>
</reference>
<evidence type="ECO:0000313" key="2">
    <source>
        <dbReference type="Proteomes" id="UP001314263"/>
    </source>
</evidence>
<dbReference type="AlphaFoldDB" id="A0AAV1HPN2"/>